<dbReference type="EC" id="3.2.1.143" evidence="2"/>
<dbReference type="InterPro" id="IPR046372">
    <property type="entry name" value="PARG_cat_C"/>
</dbReference>
<feature type="binding site" evidence="4">
    <location>
        <position position="304"/>
    </location>
    <ligand>
        <name>substrate</name>
    </ligand>
</feature>
<evidence type="ECO:0000259" key="5">
    <source>
        <dbReference type="Pfam" id="PF05028"/>
    </source>
</evidence>
<protein>
    <recommendedName>
        <fullName evidence="2">poly(ADP-ribose) glycohydrolase</fullName>
        <ecNumber evidence="2">3.2.1.143</ecNumber>
    </recommendedName>
</protein>
<feature type="binding site" evidence="4">
    <location>
        <position position="252"/>
    </location>
    <ligand>
        <name>substrate</name>
    </ligand>
</feature>
<evidence type="ECO:0000256" key="3">
    <source>
        <dbReference type="ARBA" id="ARBA00022801"/>
    </source>
</evidence>
<dbReference type="GO" id="GO:0005737">
    <property type="term" value="C:cytoplasm"/>
    <property type="evidence" value="ECO:0007669"/>
    <property type="project" value="TreeGrafter"/>
</dbReference>
<feature type="domain" description="PARG helical" evidence="6">
    <location>
        <begin position="79"/>
        <end position="179"/>
    </location>
</feature>
<feature type="domain" description="PARG catalytic Macro" evidence="5">
    <location>
        <begin position="248"/>
        <end position="424"/>
    </location>
</feature>
<dbReference type="STRING" id="2060905.A0A2B7X1B5"/>
<dbReference type="Pfam" id="PF05028">
    <property type="entry name" value="PARG_cat_C"/>
    <property type="match status" value="1"/>
</dbReference>
<sequence length="464" mass="52026">MRFTLPCSPSLLCIDRFSLLESDEDEVPFWQIFRAAITARIKGWGDLVELLETIAVTLHSSSLRDYDTLRGFLQDEWASKETHFFTEVWPKLVQLALQMPQLFPESSLLCLSEEHRQLELSRRQVGCLVVHQFLCSLPQQPWATDSSQDFRIWYSSGSRHSMATRAYLCSIFTYFQRLSGVGNATGPIFSPLMNEWPITFTLRVLRENRVVQLDPSLLEHPIYRLTVVHLPIASTEPSLLGLPDGACVVSANKNVGFGQTGTQEETQVGSSPECCPIVLLTPTLQDNQVLIVQGAEAMITIKGYGREARLDSVLAADYGFSSGDSQWSKWRRRTMLFMDALPLDQFTVDKRTIADHLPGHVDRELLKAYNAFSSGSPKGGCKSNYTEIVTGLWGCGAFGGNPQTKTLIQWCAASMARTNLRLVLSGEDHDVLASELNEIMKMAREGLWTVKNVLDKIRELKPSD</sequence>
<evidence type="ECO:0000313" key="7">
    <source>
        <dbReference type="EMBL" id="PGH02488.1"/>
    </source>
</evidence>
<dbReference type="GO" id="GO:0006282">
    <property type="term" value="P:regulation of DNA repair"/>
    <property type="evidence" value="ECO:0007669"/>
    <property type="project" value="InterPro"/>
</dbReference>
<dbReference type="OrthoDB" id="4204487at2759"/>
<accession>A0A2B7X1B5</accession>
<dbReference type="PANTHER" id="PTHR12837:SF0">
    <property type="entry name" value="POLY(ADP-RIBOSE) GLYCOHYDROLASE"/>
    <property type="match status" value="1"/>
</dbReference>
<evidence type="ECO:0000256" key="2">
    <source>
        <dbReference type="ARBA" id="ARBA00012255"/>
    </source>
</evidence>
<dbReference type="Pfam" id="PF20811">
    <property type="entry name" value="PARG_cat_N"/>
    <property type="match status" value="1"/>
</dbReference>
<comment type="similarity">
    <text evidence="1">Belongs to the poly(ADP-ribose) glycohydrolase family.</text>
</comment>
<organism evidence="7 8">
    <name type="scientific">Blastomyces parvus</name>
    <dbReference type="NCBI Taxonomy" id="2060905"/>
    <lineage>
        <taxon>Eukaryota</taxon>
        <taxon>Fungi</taxon>
        <taxon>Dikarya</taxon>
        <taxon>Ascomycota</taxon>
        <taxon>Pezizomycotina</taxon>
        <taxon>Eurotiomycetes</taxon>
        <taxon>Eurotiomycetidae</taxon>
        <taxon>Onygenales</taxon>
        <taxon>Ajellomycetaceae</taxon>
        <taxon>Blastomyces</taxon>
    </lineage>
</organism>
<feature type="binding site" evidence="4">
    <location>
        <position position="263"/>
    </location>
    <ligand>
        <name>substrate</name>
    </ligand>
</feature>
<dbReference type="InterPro" id="IPR007724">
    <property type="entry name" value="Poly_GlycHdrlase"/>
</dbReference>
<keyword evidence="8" id="KW-1185">Reference proteome</keyword>
<evidence type="ECO:0000259" key="6">
    <source>
        <dbReference type="Pfam" id="PF20811"/>
    </source>
</evidence>
<dbReference type="GO" id="GO:0005634">
    <property type="term" value="C:nucleus"/>
    <property type="evidence" value="ECO:0007669"/>
    <property type="project" value="TreeGrafter"/>
</dbReference>
<name>A0A2B7X1B5_9EURO</name>
<dbReference type="Proteomes" id="UP000224080">
    <property type="component" value="Unassembled WGS sequence"/>
</dbReference>
<dbReference type="InterPro" id="IPR048362">
    <property type="entry name" value="PARG_helical"/>
</dbReference>
<dbReference type="GO" id="GO:1990966">
    <property type="term" value="P:ATP generation from poly-ADP-D-ribose"/>
    <property type="evidence" value="ECO:0007669"/>
    <property type="project" value="TreeGrafter"/>
</dbReference>
<keyword evidence="3 7" id="KW-0378">Hydrolase</keyword>
<dbReference type="GO" id="GO:0005975">
    <property type="term" value="P:carbohydrate metabolic process"/>
    <property type="evidence" value="ECO:0007669"/>
    <property type="project" value="InterPro"/>
</dbReference>
<comment type="caution">
    <text evidence="7">The sequence shown here is derived from an EMBL/GenBank/DDBJ whole genome shotgun (WGS) entry which is preliminary data.</text>
</comment>
<proteinExistence type="inferred from homology"/>
<reference evidence="7 8" key="1">
    <citation type="submission" date="2017-10" db="EMBL/GenBank/DDBJ databases">
        <title>Comparative genomics in systemic dimorphic fungi from Ajellomycetaceae.</title>
        <authorList>
            <person name="Munoz J.F."/>
            <person name="Mcewen J.G."/>
            <person name="Clay O.K."/>
            <person name="Cuomo C.A."/>
        </authorList>
    </citation>
    <scope>NUCLEOTIDE SEQUENCE [LARGE SCALE GENOMIC DNA]</scope>
    <source>
        <strain evidence="7 8">UAMH130</strain>
    </source>
</reference>
<dbReference type="PANTHER" id="PTHR12837">
    <property type="entry name" value="POLY ADP-RIBOSE GLYCOHYDROLASE"/>
    <property type="match status" value="1"/>
</dbReference>
<dbReference type="EMBL" id="PDNC01000059">
    <property type="protein sequence ID" value="PGH02488.1"/>
    <property type="molecule type" value="Genomic_DNA"/>
</dbReference>
<evidence type="ECO:0000313" key="8">
    <source>
        <dbReference type="Proteomes" id="UP000224080"/>
    </source>
</evidence>
<dbReference type="AlphaFoldDB" id="A0A2B7X1B5"/>
<evidence type="ECO:0000256" key="4">
    <source>
        <dbReference type="PIRSR" id="PIRSR607724-2"/>
    </source>
</evidence>
<dbReference type="GO" id="GO:0009225">
    <property type="term" value="P:nucleotide-sugar metabolic process"/>
    <property type="evidence" value="ECO:0007669"/>
    <property type="project" value="TreeGrafter"/>
</dbReference>
<gene>
    <name evidence="7" type="ORF">GX51_04656</name>
</gene>
<dbReference type="GO" id="GO:0004649">
    <property type="term" value="F:poly(ADP-ribose) glycohydrolase activity"/>
    <property type="evidence" value="ECO:0007669"/>
    <property type="project" value="UniProtKB-EC"/>
</dbReference>
<evidence type="ECO:0000256" key="1">
    <source>
        <dbReference type="ARBA" id="ARBA00009545"/>
    </source>
</evidence>